<keyword evidence="1" id="KW-1133">Transmembrane helix</keyword>
<dbReference type="EMBL" id="JBHSGP010000008">
    <property type="protein sequence ID" value="MFC4721685.1"/>
    <property type="molecule type" value="Genomic_DNA"/>
</dbReference>
<keyword evidence="3" id="KW-1185">Reference proteome</keyword>
<dbReference type="RefSeq" id="WP_387961558.1">
    <property type="nucleotide sequence ID" value="NZ_JBHSGP010000008.1"/>
</dbReference>
<evidence type="ECO:0000313" key="3">
    <source>
        <dbReference type="Proteomes" id="UP001595953"/>
    </source>
</evidence>
<organism evidence="2 3">
    <name type="scientific">Geojedonia litorea</name>
    <dbReference type="NCBI Taxonomy" id="1268269"/>
    <lineage>
        <taxon>Bacteria</taxon>
        <taxon>Pseudomonadati</taxon>
        <taxon>Bacteroidota</taxon>
        <taxon>Flavobacteriia</taxon>
        <taxon>Flavobacteriales</taxon>
        <taxon>Flavobacteriaceae</taxon>
        <taxon>Geojedonia</taxon>
    </lineage>
</organism>
<keyword evidence="1" id="KW-0812">Transmembrane</keyword>
<reference evidence="3" key="1">
    <citation type="journal article" date="2019" name="Int. J. Syst. Evol. Microbiol.">
        <title>The Global Catalogue of Microorganisms (GCM) 10K type strain sequencing project: providing services to taxonomists for standard genome sequencing and annotation.</title>
        <authorList>
            <consortium name="The Broad Institute Genomics Platform"/>
            <consortium name="The Broad Institute Genome Sequencing Center for Infectious Disease"/>
            <person name="Wu L."/>
            <person name="Ma J."/>
        </authorList>
    </citation>
    <scope>NUCLEOTIDE SEQUENCE [LARGE SCALE GENOMIC DNA]</scope>
    <source>
        <strain evidence="3">CCUG 63682</strain>
    </source>
</reference>
<gene>
    <name evidence="2" type="ORF">ACFO5O_05110</name>
</gene>
<evidence type="ECO:0000256" key="1">
    <source>
        <dbReference type="SAM" id="Phobius"/>
    </source>
</evidence>
<dbReference type="Pfam" id="PF19578">
    <property type="entry name" value="DUF6090"/>
    <property type="match status" value="1"/>
</dbReference>
<keyword evidence="1" id="KW-0472">Membrane</keyword>
<protein>
    <submittedName>
        <fullName evidence="2">DUF6090 family protein</fullName>
    </submittedName>
</protein>
<feature type="transmembrane region" description="Helical" evidence="1">
    <location>
        <begin position="12"/>
        <end position="30"/>
    </location>
</feature>
<dbReference type="InterPro" id="IPR045749">
    <property type="entry name" value="DUF6090"/>
</dbReference>
<evidence type="ECO:0000313" key="2">
    <source>
        <dbReference type="EMBL" id="MFC4721685.1"/>
    </source>
</evidence>
<accession>A0ABV9N3V3</accession>
<name>A0ABV9N3V3_9FLAO</name>
<sequence>MENKTGTYFKYAIGEIILVVIGILIALQINNWNESRIDRKSEQVILKQLKSEFNSNLMQLDEKIEIRSYIMNSAIQLLAYIDNPNIRNIDSIEMHIARTIPYTTFDPIVNDLSTSGNLRLIKNDSLKLLLSAWTSEIIQVSEGEQTWAKYRNEVYIPFLIENYQVRTLRNKAMKTNLLYSFLINQENRASEIKDIGNSKHFSDVNILLDNPDYEDHLVRCIVTNRNTQQQAFILRDRIVELLTILNNEINYIESRL</sequence>
<dbReference type="Proteomes" id="UP001595953">
    <property type="component" value="Unassembled WGS sequence"/>
</dbReference>
<proteinExistence type="predicted"/>
<comment type="caution">
    <text evidence="2">The sequence shown here is derived from an EMBL/GenBank/DDBJ whole genome shotgun (WGS) entry which is preliminary data.</text>
</comment>